<dbReference type="RefSeq" id="WP_197743413.1">
    <property type="nucleotide sequence ID" value="NZ_AP021879.1"/>
</dbReference>
<evidence type="ECO:0000259" key="9">
    <source>
        <dbReference type="PROSITE" id="PS50113"/>
    </source>
</evidence>
<keyword evidence="3" id="KW-0067">ATP-binding</keyword>
<organism evidence="10 11">
    <name type="scientific">Desulfosarcina ovata subsp. ovata</name>
    <dbReference type="NCBI Taxonomy" id="2752305"/>
    <lineage>
        <taxon>Bacteria</taxon>
        <taxon>Pseudomonadati</taxon>
        <taxon>Thermodesulfobacteriota</taxon>
        <taxon>Desulfobacteria</taxon>
        <taxon>Desulfobacterales</taxon>
        <taxon>Desulfosarcinaceae</taxon>
        <taxon>Desulfosarcina</taxon>
    </lineage>
</organism>
<evidence type="ECO:0000256" key="1">
    <source>
        <dbReference type="ARBA" id="ARBA00022741"/>
    </source>
</evidence>
<dbReference type="InterPro" id="IPR025944">
    <property type="entry name" value="Sigma_54_int_dom_CS"/>
</dbReference>
<dbReference type="Pfam" id="PF13426">
    <property type="entry name" value="PAS_9"/>
    <property type="match status" value="1"/>
</dbReference>
<dbReference type="CDD" id="cd00130">
    <property type="entry name" value="PAS"/>
    <property type="match status" value="1"/>
</dbReference>
<evidence type="ECO:0000256" key="3">
    <source>
        <dbReference type="ARBA" id="ARBA00022840"/>
    </source>
</evidence>
<dbReference type="AlphaFoldDB" id="A0A5K8AHG6"/>
<sequence length="565" mass="63413">MKTAPHCVILIDAGGKIVESNAVPGSNAFQVGVVLPDAHPDLWLHVKQQLSGEPQPNAATIYSNGKTFRVWVTPLFRSGHEPLAVCVIENHTELDQMALKMRAFKDLSEELDAIIDSSDDGLWVCDAYGTVLRINAASERMNMVRAADIIGRSMEDLVEEGLIDRSVTIEVIRKRCRQNIIQRTRSGRKLILTGTPVFNGAGEIIRVVVSERDITEIDSLSRKLDEQMAIKDKMHHQIREMQLSRTTDSPLVARSPSMVKAVKQALKLSQVRTTVLILGESGTGKGLIANLIHQHSDRADKPMIEINCGAIPENLVETELFGYQKGAFTGADQKGKPGYLELAHQGTLFLDEIAELPLSSQVKLLRFLESARVTRVGGTSSRQLDVRILCATHQDLDKMMAEGRFREDLYYRLHVIPIHIPPLRERKACIPPLIQHYFNHFTKQLGIEEKTRISREAMDVLLAYPFPGNVRELVNLCERMVVMADENEIRIDDLPDSVLDTAEQCKADQMVGFQKNRSLAQMLAEAEQRILEQAKRRYGSQIRMARALGVNQSTIARKMKKYVQS</sequence>
<evidence type="ECO:0000313" key="10">
    <source>
        <dbReference type="EMBL" id="BBO92125.1"/>
    </source>
</evidence>
<dbReference type="SUPFAM" id="SSF46689">
    <property type="entry name" value="Homeodomain-like"/>
    <property type="match status" value="1"/>
</dbReference>
<dbReference type="Gene3D" id="3.40.50.300">
    <property type="entry name" value="P-loop containing nucleotide triphosphate hydrolases"/>
    <property type="match status" value="1"/>
</dbReference>
<dbReference type="Proteomes" id="UP000422108">
    <property type="component" value="Chromosome"/>
</dbReference>
<feature type="domain" description="PAC" evidence="9">
    <location>
        <begin position="174"/>
        <end position="226"/>
    </location>
</feature>
<keyword evidence="2" id="KW-0058">Aromatic hydrocarbons catabolism</keyword>
<dbReference type="CDD" id="cd00009">
    <property type="entry name" value="AAA"/>
    <property type="match status" value="1"/>
</dbReference>
<protein>
    <recommendedName>
        <fullName evidence="6">HTH-type transcriptional regulatory protein TyrR</fullName>
    </recommendedName>
</protein>
<feature type="domain" description="Sigma-54 factor interaction" evidence="7">
    <location>
        <begin position="251"/>
        <end position="482"/>
    </location>
</feature>
<dbReference type="InterPro" id="IPR000014">
    <property type="entry name" value="PAS"/>
</dbReference>
<dbReference type="SUPFAM" id="SSF52540">
    <property type="entry name" value="P-loop containing nucleoside triphosphate hydrolases"/>
    <property type="match status" value="1"/>
</dbReference>
<keyword evidence="5" id="KW-0804">Transcription</keyword>
<dbReference type="InterPro" id="IPR002078">
    <property type="entry name" value="Sigma_54_int"/>
</dbReference>
<keyword evidence="1" id="KW-0547">Nucleotide-binding</keyword>
<dbReference type="GO" id="GO:0005524">
    <property type="term" value="F:ATP binding"/>
    <property type="evidence" value="ECO:0007669"/>
    <property type="project" value="UniProtKB-KW"/>
</dbReference>
<dbReference type="EMBL" id="AP021879">
    <property type="protein sequence ID" value="BBO92125.1"/>
    <property type="molecule type" value="Genomic_DNA"/>
</dbReference>
<dbReference type="Pfam" id="PF00158">
    <property type="entry name" value="Sigma54_activat"/>
    <property type="match status" value="1"/>
</dbReference>
<dbReference type="Gene3D" id="1.10.8.60">
    <property type="match status" value="1"/>
</dbReference>
<dbReference type="PROSITE" id="PS50113">
    <property type="entry name" value="PAC"/>
    <property type="match status" value="1"/>
</dbReference>
<dbReference type="PROSITE" id="PS00688">
    <property type="entry name" value="SIGMA54_INTERACT_3"/>
    <property type="match status" value="1"/>
</dbReference>
<dbReference type="InterPro" id="IPR030828">
    <property type="entry name" value="HTH_TyrR"/>
</dbReference>
<dbReference type="PROSITE" id="PS50045">
    <property type="entry name" value="SIGMA54_INTERACT_4"/>
    <property type="match status" value="1"/>
</dbReference>
<name>A0A5K8AHG6_9BACT</name>
<dbReference type="InterPro" id="IPR058031">
    <property type="entry name" value="AAA_lid_NorR"/>
</dbReference>
<dbReference type="NCBIfam" id="TIGR00229">
    <property type="entry name" value="sensory_box"/>
    <property type="match status" value="1"/>
</dbReference>
<dbReference type="Gene3D" id="1.10.10.60">
    <property type="entry name" value="Homeodomain-like"/>
    <property type="match status" value="1"/>
</dbReference>
<dbReference type="InterPro" id="IPR035965">
    <property type="entry name" value="PAS-like_dom_sf"/>
</dbReference>
<dbReference type="PROSITE" id="PS50112">
    <property type="entry name" value="PAS"/>
    <property type="match status" value="1"/>
</dbReference>
<dbReference type="Gene3D" id="3.30.450.20">
    <property type="entry name" value="PAS domain"/>
    <property type="match status" value="1"/>
</dbReference>
<dbReference type="InterPro" id="IPR027417">
    <property type="entry name" value="P-loop_NTPase"/>
</dbReference>
<dbReference type="PANTHER" id="PTHR32071">
    <property type="entry name" value="TRANSCRIPTIONAL REGULATORY PROTEIN"/>
    <property type="match status" value="1"/>
</dbReference>
<dbReference type="Pfam" id="PF25601">
    <property type="entry name" value="AAA_lid_14"/>
    <property type="match status" value="1"/>
</dbReference>
<dbReference type="Pfam" id="PF18024">
    <property type="entry name" value="HTH_50"/>
    <property type="match status" value="1"/>
</dbReference>
<evidence type="ECO:0000313" key="11">
    <source>
        <dbReference type="Proteomes" id="UP000422108"/>
    </source>
</evidence>
<dbReference type="SUPFAM" id="SSF55785">
    <property type="entry name" value="PYP-like sensor domain (PAS domain)"/>
    <property type="match status" value="1"/>
</dbReference>
<feature type="domain" description="PAS" evidence="8">
    <location>
        <begin position="107"/>
        <end position="160"/>
    </location>
</feature>
<dbReference type="SMART" id="SM00382">
    <property type="entry name" value="AAA"/>
    <property type="match status" value="1"/>
</dbReference>
<proteinExistence type="predicted"/>
<dbReference type="PANTHER" id="PTHR32071:SF57">
    <property type="entry name" value="C4-DICARBOXYLATE TRANSPORT TRANSCRIPTIONAL REGULATORY PROTEIN DCTD"/>
    <property type="match status" value="1"/>
</dbReference>
<gene>
    <name evidence="10" type="ORF">DSCOOX_53050</name>
</gene>
<dbReference type="PROSITE" id="PS00675">
    <property type="entry name" value="SIGMA54_INTERACT_1"/>
    <property type="match status" value="1"/>
</dbReference>
<evidence type="ECO:0000259" key="8">
    <source>
        <dbReference type="PROSITE" id="PS50112"/>
    </source>
</evidence>
<evidence type="ECO:0000256" key="2">
    <source>
        <dbReference type="ARBA" id="ARBA00022797"/>
    </source>
</evidence>
<dbReference type="InterPro" id="IPR000700">
    <property type="entry name" value="PAS-assoc_C"/>
</dbReference>
<dbReference type="GO" id="GO:0006355">
    <property type="term" value="P:regulation of DNA-templated transcription"/>
    <property type="evidence" value="ECO:0007669"/>
    <property type="project" value="InterPro"/>
</dbReference>
<dbReference type="InterPro" id="IPR009057">
    <property type="entry name" value="Homeodomain-like_sf"/>
</dbReference>
<reference evidence="10 11" key="1">
    <citation type="submission" date="2019-11" db="EMBL/GenBank/DDBJ databases">
        <title>Comparative genomics of hydrocarbon-degrading Desulfosarcina strains.</title>
        <authorList>
            <person name="Watanabe M."/>
            <person name="Kojima H."/>
            <person name="Fukui M."/>
        </authorList>
    </citation>
    <scope>NUCLEOTIDE SEQUENCE [LARGE SCALE GENOMIC DNA]</scope>
    <source>
        <strain evidence="11">oXyS1</strain>
    </source>
</reference>
<evidence type="ECO:0000256" key="5">
    <source>
        <dbReference type="ARBA" id="ARBA00023163"/>
    </source>
</evidence>
<keyword evidence="4" id="KW-0805">Transcription regulation</keyword>
<evidence type="ECO:0000259" key="7">
    <source>
        <dbReference type="PROSITE" id="PS50045"/>
    </source>
</evidence>
<keyword evidence="11" id="KW-1185">Reference proteome</keyword>
<dbReference type="FunFam" id="3.40.50.300:FF:000006">
    <property type="entry name" value="DNA-binding transcriptional regulator NtrC"/>
    <property type="match status" value="1"/>
</dbReference>
<evidence type="ECO:0000256" key="6">
    <source>
        <dbReference type="ARBA" id="ARBA00029500"/>
    </source>
</evidence>
<accession>A0A5K8AHG6</accession>
<dbReference type="InterPro" id="IPR025662">
    <property type="entry name" value="Sigma_54_int_dom_ATP-bd_1"/>
</dbReference>
<dbReference type="GO" id="GO:0003677">
    <property type="term" value="F:DNA binding"/>
    <property type="evidence" value="ECO:0007669"/>
    <property type="project" value="UniProtKB-KW"/>
</dbReference>
<dbReference type="InterPro" id="IPR003593">
    <property type="entry name" value="AAA+_ATPase"/>
</dbReference>
<evidence type="ECO:0000256" key="4">
    <source>
        <dbReference type="ARBA" id="ARBA00023015"/>
    </source>
</evidence>